<organism evidence="1 2">
    <name type="scientific">Hungatella hathewayi DSM 13479</name>
    <dbReference type="NCBI Taxonomy" id="566550"/>
    <lineage>
        <taxon>Bacteria</taxon>
        <taxon>Bacillati</taxon>
        <taxon>Bacillota</taxon>
        <taxon>Clostridia</taxon>
        <taxon>Lachnospirales</taxon>
        <taxon>Lachnospiraceae</taxon>
        <taxon>Hungatella</taxon>
    </lineage>
</organism>
<sequence length="83" mass="8681">MAESAPLAIRIVALPSDISMLADISGILYGSSNAGWTGNMDSGLSAFGLKFKRTTSWAGDGAALEMDSGISRHAFFLSLLTQL</sequence>
<gene>
    <name evidence="1" type="ORF">CLOSTHATH_01227</name>
</gene>
<protein>
    <submittedName>
        <fullName evidence="1">Uncharacterized protein</fullName>
    </submittedName>
</protein>
<accession>D3AC99</accession>
<proteinExistence type="predicted"/>
<dbReference type="AlphaFoldDB" id="D3AC99"/>
<dbReference type="GeneID" id="93147028"/>
<reference evidence="1 2" key="1">
    <citation type="submission" date="2010-01" db="EMBL/GenBank/DDBJ databases">
        <authorList>
            <person name="Weinstock G."/>
            <person name="Sodergren E."/>
            <person name="Clifton S."/>
            <person name="Fulton L."/>
            <person name="Fulton B."/>
            <person name="Courtney L."/>
            <person name="Fronick C."/>
            <person name="Harrison M."/>
            <person name="Strong C."/>
            <person name="Farmer C."/>
            <person name="Delahaunty K."/>
            <person name="Markovic C."/>
            <person name="Hall O."/>
            <person name="Minx P."/>
            <person name="Tomlinson C."/>
            <person name="Mitreva M."/>
            <person name="Nelson J."/>
            <person name="Hou S."/>
            <person name="Wollam A."/>
            <person name="Pepin K.H."/>
            <person name="Johnson M."/>
            <person name="Bhonagiri V."/>
            <person name="Nash W.E."/>
            <person name="Warren W."/>
            <person name="Chinwalla A."/>
            <person name="Mardis E.R."/>
            <person name="Wilson R.K."/>
        </authorList>
    </citation>
    <scope>NUCLEOTIDE SEQUENCE [LARGE SCALE GENOMIC DNA]</scope>
    <source>
        <strain evidence="1 2">DSM 13479</strain>
    </source>
</reference>
<name>D3AC99_9FIRM</name>
<dbReference type="RefSeq" id="WP_006771769.1">
    <property type="nucleotide sequence ID" value="NZ_GG667619.1"/>
</dbReference>
<dbReference type="EMBL" id="ACIO01000079">
    <property type="protein sequence ID" value="EFD00577.1"/>
    <property type="molecule type" value="Genomic_DNA"/>
</dbReference>
<dbReference type="Proteomes" id="UP000004968">
    <property type="component" value="Unassembled WGS sequence"/>
</dbReference>
<evidence type="ECO:0000313" key="1">
    <source>
        <dbReference type="EMBL" id="EFD00577.1"/>
    </source>
</evidence>
<evidence type="ECO:0000313" key="2">
    <source>
        <dbReference type="Proteomes" id="UP000004968"/>
    </source>
</evidence>
<comment type="caution">
    <text evidence="1">The sequence shown here is derived from an EMBL/GenBank/DDBJ whole genome shotgun (WGS) entry which is preliminary data.</text>
</comment>
<dbReference type="HOGENOM" id="CLU_2537962_0_0_9"/>